<feature type="chain" id="PRO_5043935690" evidence="2">
    <location>
        <begin position="20"/>
        <end position="235"/>
    </location>
</feature>
<dbReference type="Gene3D" id="3.30.110.170">
    <property type="entry name" value="Protein of unknown function (DUF541), domain 1"/>
    <property type="match status" value="1"/>
</dbReference>
<organism evidence="3 4">
    <name type="scientific">Neisseria lisongii</name>
    <dbReference type="NCBI Taxonomy" id="2912188"/>
    <lineage>
        <taxon>Bacteria</taxon>
        <taxon>Pseudomonadati</taxon>
        <taxon>Pseudomonadota</taxon>
        <taxon>Betaproteobacteria</taxon>
        <taxon>Neisseriales</taxon>
        <taxon>Neisseriaceae</taxon>
        <taxon>Neisseria</taxon>
    </lineage>
</organism>
<protein>
    <submittedName>
        <fullName evidence="3">SIMPL domain-containing protein</fullName>
    </submittedName>
</protein>
<accession>A0AAW5ALB4</accession>
<dbReference type="Gene3D" id="3.30.70.2970">
    <property type="entry name" value="Protein of unknown function (DUF541), domain 2"/>
    <property type="match status" value="1"/>
</dbReference>
<dbReference type="InterPro" id="IPR007497">
    <property type="entry name" value="SIMPL/DUF541"/>
</dbReference>
<gene>
    <name evidence="3" type="ORF">L4H06_03430</name>
</gene>
<evidence type="ECO:0000256" key="2">
    <source>
        <dbReference type="SAM" id="SignalP"/>
    </source>
</evidence>
<dbReference type="InterPro" id="IPR052022">
    <property type="entry name" value="26kDa_periplasmic_antigen"/>
</dbReference>
<feature type="region of interest" description="Disordered" evidence="1">
    <location>
        <begin position="211"/>
        <end position="235"/>
    </location>
</feature>
<dbReference type="EMBL" id="JAKKDL010000003">
    <property type="protein sequence ID" value="MCF7529284.1"/>
    <property type="molecule type" value="Genomic_DNA"/>
</dbReference>
<dbReference type="PANTHER" id="PTHR34387">
    <property type="entry name" value="SLR1258 PROTEIN"/>
    <property type="match status" value="1"/>
</dbReference>
<evidence type="ECO:0000313" key="3">
    <source>
        <dbReference type="EMBL" id="MCF7529284.1"/>
    </source>
</evidence>
<feature type="signal peptide" evidence="2">
    <location>
        <begin position="1"/>
        <end position="19"/>
    </location>
</feature>
<evidence type="ECO:0000256" key="1">
    <source>
        <dbReference type="SAM" id="MobiDB-lite"/>
    </source>
</evidence>
<comment type="caution">
    <text evidence="3">The sequence shown here is derived from an EMBL/GenBank/DDBJ whole genome shotgun (WGS) entry which is preliminary data.</text>
</comment>
<name>A0AAW5ALB4_9NEIS</name>
<dbReference type="RefSeq" id="WP_237092538.1">
    <property type="nucleotide sequence ID" value="NZ_JAKKDL010000003.1"/>
</dbReference>
<dbReference type="PANTHER" id="PTHR34387:SF1">
    <property type="entry name" value="PERIPLASMIC IMMUNOGENIC PROTEIN"/>
    <property type="match status" value="1"/>
</dbReference>
<dbReference type="Proteomes" id="UP001201397">
    <property type="component" value="Unassembled WGS sequence"/>
</dbReference>
<dbReference type="AlphaFoldDB" id="A0AAW5ALB4"/>
<sequence>MLKHAVTACLLAAALPAVAEPLNYNVVEFSESANIEVARDTMTARFQVRAEGKDRETVNSEFTKKFNSFSKKAQSSPFKNELISRHATPRYQYSNGKRTQTGWEEVAEFKVESKDFNALNRLIAAAQSDANLQYTSFSVSKQKRESVIDEVSKAAILRFKDRAQTLAQTLGHSSYKIVKLNLGHIGSQPVQYESAAAFKSVRAVPLAASADGGEIDNPTPGTEEISITVDGSIQM</sequence>
<reference evidence="3" key="1">
    <citation type="submission" date="2022-01" db="EMBL/GenBank/DDBJ databases">
        <title>Neisseria sp. ZJ104.</title>
        <authorList>
            <person name="Yang C."/>
        </authorList>
    </citation>
    <scope>NUCLEOTIDE SEQUENCE</scope>
    <source>
        <strain evidence="3">ZJ104</strain>
    </source>
</reference>
<evidence type="ECO:0000313" key="4">
    <source>
        <dbReference type="Proteomes" id="UP001201397"/>
    </source>
</evidence>
<dbReference type="GO" id="GO:0006974">
    <property type="term" value="P:DNA damage response"/>
    <property type="evidence" value="ECO:0007669"/>
    <property type="project" value="TreeGrafter"/>
</dbReference>
<dbReference type="Pfam" id="PF04402">
    <property type="entry name" value="SIMPL"/>
    <property type="match status" value="1"/>
</dbReference>
<proteinExistence type="predicted"/>
<keyword evidence="2" id="KW-0732">Signal</keyword>